<organism evidence="1 2">
    <name type="scientific">Elysia marginata</name>
    <dbReference type="NCBI Taxonomy" id="1093978"/>
    <lineage>
        <taxon>Eukaryota</taxon>
        <taxon>Metazoa</taxon>
        <taxon>Spiralia</taxon>
        <taxon>Lophotrochozoa</taxon>
        <taxon>Mollusca</taxon>
        <taxon>Gastropoda</taxon>
        <taxon>Heterobranchia</taxon>
        <taxon>Euthyneura</taxon>
        <taxon>Panpulmonata</taxon>
        <taxon>Sacoglossa</taxon>
        <taxon>Placobranchoidea</taxon>
        <taxon>Plakobranchidae</taxon>
        <taxon>Elysia</taxon>
    </lineage>
</organism>
<comment type="caution">
    <text evidence="1">The sequence shown here is derived from an EMBL/GenBank/DDBJ whole genome shotgun (WGS) entry which is preliminary data.</text>
</comment>
<evidence type="ECO:0008006" key="3">
    <source>
        <dbReference type="Google" id="ProtNLM"/>
    </source>
</evidence>
<sequence length="83" mass="9252">MDNDALTGEDIPLLMDQVEIQPESSAINAPSPLKDIAHIKAELQQAGEMLIQEIIDEQLVQVEAALSRQLREKLKNIIGKLDY</sequence>
<dbReference type="AlphaFoldDB" id="A0AAV4FUN4"/>
<proteinExistence type="predicted"/>
<dbReference type="Proteomes" id="UP000762676">
    <property type="component" value="Unassembled WGS sequence"/>
</dbReference>
<name>A0AAV4FUN4_9GAST</name>
<reference evidence="1 2" key="1">
    <citation type="journal article" date="2021" name="Elife">
        <title>Chloroplast acquisition without the gene transfer in kleptoplastic sea slugs, Plakobranchus ocellatus.</title>
        <authorList>
            <person name="Maeda T."/>
            <person name="Takahashi S."/>
            <person name="Yoshida T."/>
            <person name="Shimamura S."/>
            <person name="Takaki Y."/>
            <person name="Nagai Y."/>
            <person name="Toyoda A."/>
            <person name="Suzuki Y."/>
            <person name="Arimoto A."/>
            <person name="Ishii H."/>
            <person name="Satoh N."/>
            <person name="Nishiyama T."/>
            <person name="Hasebe M."/>
            <person name="Maruyama T."/>
            <person name="Minagawa J."/>
            <person name="Obokata J."/>
            <person name="Shigenobu S."/>
        </authorList>
    </citation>
    <scope>NUCLEOTIDE SEQUENCE [LARGE SCALE GENOMIC DNA]</scope>
</reference>
<protein>
    <recommendedName>
        <fullName evidence="3">VASP tetramerisation domain-containing protein</fullName>
    </recommendedName>
</protein>
<accession>A0AAV4FUN4</accession>
<dbReference type="EMBL" id="BMAT01008021">
    <property type="protein sequence ID" value="GFR76420.1"/>
    <property type="molecule type" value="Genomic_DNA"/>
</dbReference>
<keyword evidence="2" id="KW-1185">Reference proteome</keyword>
<evidence type="ECO:0000313" key="1">
    <source>
        <dbReference type="EMBL" id="GFR76420.1"/>
    </source>
</evidence>
<evidence type="ECO:0000313" key="2">
    <source>
        <dbReference type="Proteomes" id="UP000762676"/>
    </source>
</evidence>
<gene>
    <name evidence="1" type="ORF">ElyMa_003943800</name>
</gene>